<evidence type="ECO:0000259" key="3">
    <source>
        <dbReference type="Pfam" id="PF00888"/>
    </source>
</evidence>
<dbReference type="Pfam" id="PF00888">
    <property type="entry name" value="Cullin"/>
    <property type="match status" value="1"/>
</dbReference>
<evidence type="ECO:0000256" key="1">
    <source>
        <dbReference type="ARBA" id="ARBA00006019"/>
    </source>
</evidence>
<dbReference type="Proteomes" id="UP000663823">
    <property type="component" value="Unassembled WGS sequence"/>
</dbReference>
<dbReference type="EMBL" id="CAJOAX010014922">
    <property type="protein sequence ID" value="CAF4149351.1"/>
    <property type="molecule type" value="Genomic_DNA"/>
</dbReference>
<dbReference type="AlphaFoldDB" id="A0A819XYE9"/>
<organism evidence="4 5">
    <name type="scientific">Rotaria sordida</name>
    <dbReference type="NCBI Taxonomy" id="392033"/>
    <lineage>
        <taxon>Eukaryota</taxon>
        <taxon>Metazoa</taxon>
        <taxon>Spiralia</taxon>
        <taxon>Gnathifera</taxon>
        <taxon>Rotifera</taxon>
        <taxon>Eurotatoria</taxon>
        <taxon>Bdelloidea</taxon>
        <taxon>Philodinida</taxon>
        <taxon>Philodinidae</taxon>
        <taxon>Rotaria</taxon>
    </lineage>
</organism>
<feature type="domain" description="Cullin N-terminal" evidence="3">
    <location>
        <begin position="14"/>
        <end position="106"/>
    </location>
</feature>
<feature type="compositionally biased region" description="Basic and acidic residues" evidence="2">
    <location>
        <begin position="68"/>
        <end position="77"/>
    </location>
</feature>
<feature type="region of interest" description="Disordered" evidence="2">
    <location>
        <begin position="49"/>
        <end position="77"/>
    </location>
</feature>
<gene>
    <name evidence="4" type="ORF">OTI717_LOCUS36148</name>
</gene>
<reference evidence="4" key="1">
    <citation type="submission" date="2021-02" db="EMBL/GenBank/DDBJ databases">
        <authorList>
            <person name="Nowell W R."/>
        </authorList>
    </citation>
    <scope>NUCLEOTIDE SEQUENCE</scope>
</reference>
<dbReference type="InterPro" id="IPR001373">
    <property type="entry name" value="Cullin_N"/>
</dbReference>
<comment type="similarity">
    <text evidence="1">Belongs to the cullin family.</text>
</comment>
<proteinExistence type="inferred from homology"/>
<accession>A0A819XYE9</accession>
<dbReference type="Gene3D" id="1.20.1310.10">
    <property type="entry name" value="Cullin Repeats"/>
    <property type="match status" value="1"/>
</dbReference>
<evidence type="ECO:0000313" key="4">
    <source>
        <dbReference type="EMBL" id="CAF4149351.1"/>
    </source>
</evidence>
<name>A0A819XYE9_9BILA</name>
<dbReference type="InterPro" id="IPR016159">
    <property type="entry name" value="Cullin_repeat-like_dom_sf"/>
</dbReference>
<evidence type="ECO:0000256" key="2">
    <source>
        <dbReference type="SAM" id="MobiDB-lite"/>
    </source>
</evidence>
<protein>
    <recommendedName>
        <fullName evidence="3">Cullin N-terminal domain-containing protein</fullName>
    </recommendedName>
</protein>
<sequence length="116" mass="13401">MLHMDGNSNLNDVWMKVSEDIENILEGREMSSVEYMDLYNEVYNYCAKTQSQGSSTRTPIKSTTKSDGNNRHSTMEDGKKIVGGEFYTKLKTYIKAYLEKICKSYLRLVLLETHLE</sequence>
<comment type="caution">
    <text evidence="4">The sequence shown here is derived from an EMBL/GenBank/DDBJ whole genome shotgun (WGS) entry which is preliminary data.</text>
</comment>
<dbReference type="SUPFAM" id="SSF74788">
    <property type="entry name" value="Cullin repeat-like"/>
    <property type="match status" value="1"/>
</dbReference>
<evidence type="ECO:0000313" key="5">
    <source>
        <dbReference type="Proteomes" id="UP000663823"/>
    </source>
</evidence>
<feature type="compositionally biased region" description="Polar residues" evidence="2">
    <location>
        <begin position="49"/>
        <end position="67"/>
    </location>
</feature>